<keyword evidence="4" id="KW-0597">Phosphoprotein</keyword>
<keyword evidence="5" id="KW-0749">Sporulation</keyword>
<dbReference type="GO" id="GO:0030435">
    <property type="term" value="P:sporulation resulting in formation of a cellular spore"/>
    <property type="evidence" value="ECO:0007669"/>
    <property type="project" value="UniProtKB-KW"/>
</dbReference>
<evidence type="ECO:0000256" key="1">
    <source>
        <dbReference type="ARBA" id="ARBA00001976"/>
    </source>
</evidence>
<gene>
    <name evidence="8" type="primary">spoIIAA</name>
</gene>
<dbReference type="Gene3D" id="3.30.750.24">
    <property type="entry name" value="STAS domain"/>
    <property type="match status" value="1"/>
</dbReference>
<dbReference type="EMBL" id="DQ451604">
    <property type="protein sequence ID" value="ABE97155.1"/>
    <property type="molecule type" value="Genomic_DNA"/>
</dbReference>
<name>Q1KT22_9BACL</name>
<dbReference type="InterPro" id="IPR002645">
    <property type="entry name" value="STAS_dom"/>
</dbReference>
<organism evidence="8">
    <name type="scientific">Pasteuria ramosa</name>
    <dbReference type="NCBI Taxonomy" id="225322"/>
    <lineage>
        <taxon>Bacteria</taxon>
        <taxon>Bacillati</taxon>
        <taxon>Bacillota</taxon>
        <taxon>Bacilli</taxon>
        <taxon>Bacillales</taxon>
        <taxon>Pasteuriaceae</taxon>
        <taxon>Pasteuria</taxon>
    </lineage>
</organism>
<evidence type="ECO:0000256" key="5">
    <source>
        <dbReference type="ARBA" id="ARBA00022969"/>
    </source>
</evidence>
<dbReference type="AlphaFoldDB" id="Q1KT22"/>
<dbReference type="CDD" id="cd07043">
    <property type="entry name" value="STAS_anti-anti-sigma_factors"/>
    <property type="match status" value="1"/>
</dbReference>
<dbReference type="InterPro" id="IPR014237">
    <property type="entry name" value="Anti-sigma_F_ant"/>
</dbReference>
<dbReference type="InterPro" id="IPR003658">
    <property type="entry name" value="Anti-sigma_ant"/>
</dbReference>
<dbReference type="GO" id="GO:0043856">
    <property type="term" value="F:anti-sigma factor antagonist activity"/>
    <property type="evidence" value="ECO:0007669"/>
    <property type="project" value="InterPro"/>
</dbReference>
<reference evidence="8" key="1">
    <citation type="submission" date="2006-03" db="EMBL/GenBank/DDBJ databases">
        <title>Identification of genes at sporulation stage II in Pasteuria ramosa.</title>
        <authorList>
            <person name="Nong G."/>
            <person name="Chow V."/>
            <person name="Ebert D."/>
            <person name="Preston J.F."/>
        </authorList>
    </citation>
    <scope>NUCLEOTIDE SEQUENCE</scope>
</reference>
<dbReference type="NCBIfam" id="TIGR02886">
    <property type="entry name" value="spore_II_AA"/>
    <property type="match status" value="1"/>
</dbReference>
<dbReference type="PANTHER" id="PTHR33495">
    <property type="entry name" value="ANTI-SIGMA FACTOR ANTAGONIST TM_1081-RELATED-RELATED"/>
    <property type="match status" value="1"/>
</dbReference>
<dbReference type="Pfam" id="PF01740">
    <property type="entry name" value="STAS"/>
    <property type="match status" value="1"/>
</dbReference>
<comment type="function">
    <text evidence="1">In the phosphorylated form it could act as an anti-anti-sigma factor that counteracts SpoIIAB and thus releases sigma f from inhibition.</text>
</comment>
<dbReference type="PANTHER" id="PTHR33495:SF2">
    <property type="entry name" value="ANTI-SIGMA FACTOR ANTAGONIST TM_1081-RELATED"/>
    <property type="match status" value="1"/>
</dbReference>
<proteinExistence type="inferred from homology"/>
<dbReference type="SUPFAM" id="SSF52091">
    <property type="entry name" value="SpoIIaa-like"/>
    <property type="match status" value="1"/>
</dbReference>
<dbReference type="GO" id="GO:0045152">
    <property type="term" value="F:antisigma factor binding"/>
    <property type="evidence" value="ECO:0007669"/>
    <property type="project" value="InterPro"/>
</dbReference>
<accession>Q1KT22</accession>
<comment type="similarity">
    <text evidence="2 6">Belongs to the anti-sigma-factor antagonist family.</text>
</comment>
<evidence type="ECO:0000259" key="7">
    <source>
        <dbReference type="PROSITE" id="PS50801"/>
    </source>
</evidence>
<evidence type="ECO:0000256" key="3">
    <source>
        <dbReference type="ARBA" id="ARBA00020784"/>
    </source>
</evidence>
<sequence length="117" mass="12991">MSLQFQMCVLQHVLVVRLSGELDHHTGKKLREVVDDALAKGEISDVVFNMEELTFMDSSGLGVMLGRYRRITKNGGRLIFCSVQPAILRLMEMVGLCKLATLYDSERIAVASCEVAS</sequence>
<evidence type="ECO:0000256" key="6">
    <source>
        <dbReference type="RuleBase" id="RU003749"/>
    </source>
</evidence>
<dbReference type="NCBIfam" id="TIGR00377">
    <property type="entry name" value="ant_ant_sig"/>
    <property type="match status" value="1"/>
</dbReference>
<evidence type="ECO:0000313" key="8">
    <source>
        <dbReference type="EMBL" id="ABE97155.1"/>
    </source>
</evidence>
<feature type="domain" description="STAS" evidence="7">
    <location>
        <begin position="3"/>
        <end position="113"/>
    </location>
</feature>
<evidence type="ECO:0000256" key="2">
    <source>
        <dbReference type="ARBA" id="ARBA00009013"/>
    </source>
</evidence>
<dbReference type="PROSITE" id="PS50801">
    <property type="entry name" value="STAS"/>
    <property type="match status" value="1"/>
</dbReference>
<evidence type="ECO:0000256" key="4">
    <source>
        <dbReference type="ARBA" id="ARBA00022553"/>
    </source>
</evidence>
<dbReference type="InterPro" id="IPR036513">
    <property type="entry name" value="STAS_dom_sf"/>
</dbReference>
<protein>
    <recommendedName>
        <fullName evidence="3 6">Anti-sigma F factor antagonist</fullName>
    </recommendedName>
    <alternativeName>
        <fullName evidence="6">Stage II sporulation protein</fullName>
    </alternativeName>
</protein>